<sequence length="178" mass="20308">MSQPIEVDRQLAVDFDALPTRADIERWLAAVFSRFQDETRRELTVRFVEERESRQLNATWRGRDYATNVLSFPFEAPPGLALALLGDLVISPHVVVREAREQGKRSADHFVHMIVHGTLHLLGFDHIEDDEAETMEQLERDILADLGIDDPYAWAPVTPQALENNENEGAFEDKRTDA</sequence>
<dbReference type="PROSITE" id="PS01306">
    <property type="entry name" value="UPF0054"/>
    <property type="match status" value="1"/>
</dbReference>
<accession>A0ABV6G3M4</accession>
<keyword evidence="6 8" id="KW-0378">Hydrolase</keyword>
<evidence type="ECO:0000256" key="5">
    <source>
        <dbReference type="ARBA" id="ARBA00022759"/>
    </source>
</evidence>
<feature type="binding site" evidence="8">
    <location>
        <position position="120"/>
    </location>
    <ligand>
        <name>Zn(2+)</name>
        <dbReference type="ChEBI" id="CHEBI:29105"/>
        <note>catalytic</note>
    </ligand>
</feature>
<evidence type="ECO:0000256" key="8">
    <source>
        <dbReference type="HAMAP-Rule" id="MF_00009"/>
    </source>
</evidence>
<evidence type="ECO:0000256" key="7">
    <source>
        <dbReference type="ARBA" id="ARBA00022833"/>
    </source>
</evidence>
<evidence type="ECO:0000256" key="9">
    <source>
        <dbReference type="SAM" id="MobiDB-lite"/>
    </source>
</evidence>
<keyword evidence="5 8" id="KW-0255">Endonuclease</keyword>
<dbReference type="PANTHER" id="PTHR46986">
    <property type="entry name" value="ENDORIBONUCLEASE YBEY, CHLOROPLASTIC"/>
    <property type="match status" value="1"/>
</dbReference>
<evidence type="ECO:0000256" key="2">
    <source>
        <dbReference type="ARBA" id="ARBA00022517"/>
    </source>
</evidence>
<keyword evidence="11" id="KW-1185">Reference proteome</keyword>
<keyword evidence="3 8" id="KW-0540">Nuclease</keyword>
<dbReference type="Proteomes" id="UP001589814">
    <property type="component" value="Unassembled WGS sequence"/>
</dbReference>
<dbReference type="HAMAP" id="MF_00009">
    <property type="entry name" value="Endoribonucl_YbeY"/>
    <property type="match status" value="1"/>
</dbReference>
<dbReference type="SUPFAM" id="SSF55486">
    <property type="entry name" value="Metalloproteases ('zincins'), catalytic domain"/>
    <property type="match status" value="1"/>
</dbReference>
<dbReference type="EC" id="3.1.-.-" evidence="8"/>
<comment type="cofactor">
    <cofactor evidence="8">
        <name>Zn(2+)</name>
        <dbReference type="ChEBI" id="CHEBI:29105"/>
    </cofactor>
    <text evidence="8">Binds 1 zinc ion.</text>
</comment>
<feature type="binding site" evidence="8">
    <location>
        <position position="126"/>
    </location>
    <ligand>
        <name>Zn(2+)</name>
        <dbReference type="ChEBI" id="CHEBI:29105"/>
        <note>catalytic</note>
    </ligand>
</feature>
<gene>
    <name evidence="8 10" type="primary">ybeY</name>
    <name evidence="10" type="ORF">ACFFHW_09560</name>
</gene>
<dbReference type="InterPro" id="IPR020549">
    <property type="entry name" value="YbeY_CS"/>
</dbReference>
<dbReference type="Pfam" id="PF02130">
    <property type="entry name" value="YbeY"/>
    <property type="match status" value="1"/>
</dbReference>
<dbReference type="Gene3D" id="3.40.390.30">
    <property type="entry name" value="Metalloproteases ('zincins'), catalytic domain"/>
    <property type="match status" value="1"/>
</dbReference>
<comment type="function">
    <text evidence="8">Single strand-specific metallo-endoribonuclease involved in late-stage 70S ribosome quality control and in maturation of the 3' terminus of the 16S rRNA.</text>
</comment>
<comment type="caution">
    <text evidence="10">The sequence shown here is derived from an EMBL/GenBank/DDBJ whole genome shotgun (WGS) entry which is preliminary data.</text>
</comment>
<comment type="similarity">
    <text evidence="1 8">Belongs to the endoribonuclease YbeY family.</text>
</comment>
<reference evidence="10 11" key="1">
    <citation type="submission" date="2024-09" db="EMBL/GenBank/DDBJ databases">
        <authorList>
            <person name="Sun Q."/>
            <person name="Mori K."/>
        </authorList>
    </citation>
    <scope>NUCLEOTIDE SEQUENCE [LARGE SCALE GENOMIC DNA]</scope>
    <source>
        <strain evidence="10 11">CCM 7415</strain>
    </source>
</reference>
<evidence type="ECO:0000256" key="4">
    <source>
        <dbReference type="ARBA" id="ARBA00022723"/>
    </source>
</evidence>
<evidence type="ECO:0000256" key="3">
    <source>
        <dbReference type="ARBA" id="ARBA00022722"/>
    </source>
</evidence>
<dbReference type="NCBIfam" id="TIGR00043">
    <property type="entry name" value="rRNA maturation RNase YbeY"/>
    <property type="match status" value="1"/>
</dbReference>
<evidence type="ECO:0000256" key="1">
    <source>
        <dbReference type="ARBA" id="ARBA00010875"/>
    </source>
</evidence>
<dbReference type="EMBL" id="JBHLVX010000040">
    <property type="protein sequence ID" value="MFC0268226.1"/>
    <property type="molecule type" value="Genomic_DNA"/>
</dbReference>
<keyword evidence="8" id="KW-0698">rRNA processing</keyword>
<keyword evidence="8" id="KW-0963">Cytoplasm</keyword>
<protein>
    <recommendedName>
        <fullName evidence="8">Endoribonuclease YbeY</fullName>
        <ecNumber evidence="8">3.1.-.-</ecNumber>
    </recommendedName>
</protein>
<name>A0ABV6G3M4_9GAMM</name>
<evidence type="ECO:0000313" key="11">
    <source>
        <dbReference type="Proteomes" id="UP001589814"/>
    </source>
</evidence>
<evidence type="ECO:0000256" key="6">
    <source>
        <dbReference type="ARBA" id="ARBA00022801"/>
    </source>
</evidence>
<feature type="binding site" evidence="8">
    <location>
        <position position="116"/>
    </location>
    <ligand>
        <name>Zn(2+)</name>
        <dbReference type="ChEBI" id="CHEBI:29105"/>
        <note>catalytic</note>
    </ligand>
</feature>
<evidence type="ECO:0000313" key="10">
    <source>
        <dbReference type="EMBL" id="MFC0268226.1"/>
    </source>
</evidence>
<dbReference type="InterPro" id="IPR002036">
    <property type="entry name" value="YbeY"/>
</dbReference>
<organism evidence="10 11">
    <name type="scientific">Kushneria aurantia</name>
    <dbReference type="NCBI Taxonomy" id="504092"/>
    <lineage>
        <taxon>Bacteria</taxon>
        <taxon>Pseudomonadati</taxon>
        <taxon>Pseudomonadota</taxon>
        <taxon>Gammaproteobacteria</taxon>
        <taxon>Oceanospirillales</taxon>
        <taxon>Halomonadaceae</taxon>
        <taxon>Kushneria</taxon>
    </lineage>
</organism>
<dbReference type="PANTHER" id="PTHR46986:SF1">
    <property type="entry name" value="ENDORIBONUCLEASE YBEY, CHLOROPLASTIC"/>
    <property type="match status" value="1"/>
</dbReference>
<dbReference type="InterPro" id="IPR023091">
    <property type="entry name" value="MetalPrtase_cat_dom_sf_prd"/>
</dbReference>
<proteinExistence type="inferred from homology"/>
<feature type="region of interest" description="Disordered" evidence="9">
    <location>
        <begin position="159"/>
        <end position="178"/>
    </location>
</feature>
<keyword evidence="2 8" id="KW-0690">Ribosome biogenesis</keyword>
<keyword evidence="7 8" id="KW-0862">Zinc</keyword>
<comment type="subcellular location">
    <subcellularLocation>
        <location evidence="8">Cytoplasm</location>
    </subcellularLocation>
</comment>
<dbReference type="RefSeq" id="WP_019951809.1">
    <property type="nucleotide sequence ID" value="NZ_JBHLVX010000040.1"/>
</dbReference>
<keyword evidence="4 8" id="KW-0479">Metal-binding</keyword>